<dbReference type="KEGG" id="psac:PSM36_2637"/>
<dbReference type="EMBL" id="LT605205">
    <property type="protein sequence ID" value="SCD21433.1"/>
    <property type="molecule type" value="Genomic_DNA"/>
</dbReference>
<evidence type="ECO:0000313" key="3">
    <source>
        <dbReference type="Proteomes" id="UP000187464"/>
    </source>
</evidence>
<dbReference type="AlphaFoldDB" id="A0A1R3SZ24"/>
<accession>A0A1R3SZ24</accession>
<keyword evidence="1" id="KW-0812">Transmembrane</keyword>
<dbReference type="Proteomes" id="UP000187464">
    <property type="component" value="Chromosome I"/>
</dbReference>
<sequence length="61" mass="6798">MSKKKTILTVMWVIIALIAVASVISLIVFPRWKGFFLAGSGAFLILNLLLSLFFISKNVKE</sequence>
<evidence type="ECO:0000256" key="1">
    <source>
        <dbReference type="SAM" id="Phobius"/>
    </source>
</evidence>
<feature type="transmembrane region" description="Helical" evidence="1">
    <location>
        <begin position="7"/>
        <end position="29"/>
    </location>
</feature>
<evidence type="ECO:0000313" key="2">
    <source>
        <dbReference type="EMBL" id="SCD21433.1"/>
    </source>
</evidence>
<reference evidence="2 3" key="1">
    <citation type="submission" date="2016-08" db="EMBL/GenBank/DDBJ databases">
        <authorList>
            <person name="Seilhamer J.J."/>
        </authorList>
    </citation>
    <scope>NUCLEOTIDE SEQUENCE [LARGE SCALE GENOMIC DNA]</scope>
    <source>
        <strain evidence="2">M3/6</strain>
    </source>
</reference>
<protein>
    <submittedName>
        <fullName evidence="2">Putative membrane protein</fullName>
    </submittedName>
</protein>
<keyword evidence="1" id="KW-0472">Membrane</keyword>
<name>A0A1R3SZ24_9BACT</name>
<feature type="transmembrane region" description="Helical" evidence="1">
    <location>
        <begin position="35"/>
        <end position="55"/>
    </location>
</feature>
<keyword evidence="3" id="KW-1185">Reference proteome</keyword>
<organism evidence="2 3">
    <name type="scientific">Proteiniphilum saccharofermentans</name>
    <dbReference type="NCBI Taxonomy" id="1642647"/>
    <lineage>
        <taxon>Bacteria</taxon>
        <taxon>Pseudomonadati</taxon>
        <taxon>Bacteroidota</taxon>
        <taxon>Bacteroidia</taxon>
        <taxon>Bacteroidales</taxon>
        <taxon>Dysgonomonadaceae</taxon>
        <taxon>Proteiniphilum</taxon>
    </lineage>
</organism>
<proteinExistence type="predicted"/>
<dbReference type="RefSeq" id="WP_139224172.1">
    <property type="nucleotide sequence ID" value="NZ_LT605205.1"/>
</dbReference>
<keyword evidence="1" id="KW-1133">Transmembrane helix</keyword>
<gene>
    <name evidence="2" type="ORF">PSM36_2637</name>
</gene>